<name>A0A495IUS5_9SPHI</name>
<keyword evidence="2" id="KW-1185">Reference proteome</keyword>
<evidence type="ECO:0000313" key="1">
    <source>
        <dbReference type="EMBL" id="RKR80460.1"/>
    </source>
</evidence>
<sequence>MQNQGRFKIYASLPIPSEIDHMEKAREDARTILIEYSSLSEEAAAIISSELWGTIRDCLRSMSDLIDQFDRGELNSKDDILSFTAISVKTALMIRSFIGADKLSYESVALFATKKDLERITKMDANSSVEMTSNRAPAN</sequence>
<dbReference type="OrthoDB" id="9829731at2"/>
<protein>
    <submittedName>
        <fullName evidence="1">Uncharacterized protein</fullName>
    </submittedName>
</protein>
<proteinExistence type="predicted"/>
<dbReference type="EMBL" id="RBKU01000001">
    <property type="protein sequence ID" value="RKR80460.1"/>
    <property type="molecule type" value="Genomic_DNA"/>
</dbReference>
<dbReference type="AlphaFoldDB" id="A0A495IUS5"/>
<dbReference type="RefSeq" id="WP_008506617.1">
    <property type="nucleotide sequence ID" value="NZ_RBKU01000001.1"/>
</dbReference>
<evidence type="ECO:0000313" key="2">
    <source>
        <dbReference type="Proteomes" id="UP000268007"/>
    </source>
</evidence>
<gene>
    <name evidence="1" type="ORF">BDD43_0573</name>
</gene>
<dbReference type="Proteomes" id="UP000268007">
    <property type="component" value="Unassembled WGS sequence"/>
</dbReference>
<reference evidence="1 2" key="1">
    <citation type="submission" date="2018-10" db="EMBL/GenBank/DDBJ databases">
        <title>Genomic Encyclopedia of Archaeal and Bacterial Type Strains, Phase II (KMG-II): from individual species to whole genera.</title>
        <authorList>
            <person name="Goeker M."/>
        </authorList>
    </citation>
    <scope>NUCLEOTIDE SEQUENCE [LARGE SCALE GENOMIC DNA]</scope>
    <source>
        <strain evidence="1 2">DSM 18602</strain>
    </source>
</reference>
<accession>A0A495IUS5</accession>
<organism evidence="1 2">
    <name type="scientific">Mucilaginibacter gracilis</name>
    <dbReference type="NCBI Taxonomy" id="423350"/>
    <lineage>
        <taxon>Bacteria</taxon>
        <taxon>Pseudomonadati</taxon>
        <taxon>Bacteroidota</taxon>
        <taxon>Sphingobacteriia</taxon>
        <taxon>Sphingobacteriales</taxon>
        <taxon>Sphingobacteriaceae</taxon>
        <taxon>Mucilaginibacter</taxon>
    </lineage>
</organism>
<comment type="caution">
    <text evidence="1">The sequence shown here is derived from an EMBL/GenBank/DDBJ whole genome shotgun (WGS) entry which is preliminary data.</text>
</comment>